<reference evidence="3" key="1">
    <citation type="journal article" date="2010" name="Genome Res.">
        <title>Population genomic sequencing of Coccidioides fungi reveals recent hybridization and transposon control.</title>
        <authorList>
            <person name="Neafsey D.E."/>
            <person name="Barker B.M."/>
            <person name="Sharpton T.J."/>
            <person name="Stajich J.E."/>
            <person name="Park D.J."/>
            <person name="Whiston E."/>
            <person name="Hung C.-Y."/>
            <person name="McMahan C."/>
            <person name="White J."/>
            <person name="Sykes S."/>
            <person name="Heiman D."/>
            <person name="Young S."/>
            <person name="Zeng Q."/>
            <person name="Abouelleil A."/>
            <person name="Aftuck L."/>
            <person name="Bessette D."/>
            <person name="Brown A."/>
            <person name="FitzGerald M."/>
            <person name="Lui A."/>
            <person name="Macdonald J.P."/>
            <person name="Priest M."/>
            <person name="Orbach M.J."/>
            <person name="Galgiani J.N."/>
            <person name="Kirkland T.N."/>
            <person name="Cole G.T."/>
            <person name="Birren B.W."/>
            <person name="Henn M.R."/>
            <person name="Taylor J.W."/>
            <person name="Rounsley S.D."/>
        </authorList>
    </citation>
    <scope>NUCLEOTIDE SEQUENCE [LARGE SCALE GENOMIC DNA]</scope>
    <source>
        <strain evidence="3">RMSCC 757 / Silveira</strain>
    </source>
</reference>
<evidence type="ECO:0000313" key="2">
    <source>
        <dbReference type="EMBL" id="EFW21769.1"/>
    </source>
</evidence>
<evidence type="ECO:0000313" key="3">
    <source>
        <dbReference type="Proteomes" id="UP000002497"/>
    </source>
</evidence>
<gene>
    <name evidence="2" type="ORF">CPSG_01926</name>
</gene>
<evidence type="ECO:0000256" key="1">
    <source>
        <dbReference type="SAM" id="Phobius"/>
    </source>
</evidence>
<reference evidence="3" key="2">
    <citation type="submission" date="2010-03" db="EMBL/GenBank/DDBJ databases">
        <title>The genome sequence of Coccidioides posadasii strain Silveira.</title>
        <authorList>
            <consortium name="The Broad Institute Genome Sequencing Center for Infectious Disease"/>
            <person name="Neafsey D."/>
            <person name="Orbach M."/>
            <person name="Henn M.R."/>
            <person name="Cole G.T."/>
            <person name="Galgiani J."/>
            <person name="Gardner M.J."/>
            <person name="Kirkland T.N."/>
            <person name="Taylor J.W."/>
            <person name="Young S.K."/>
            <person name="Zeng Q."/>
            <person name="Koehrsen M."/>
            <person name="Alvarado L."/>
            <person name="Berlin A."/>
            <person name="Borenstein D."/>
            <person name="Chapman S.B."/>
            <person name="Chen Z."/>
            <person name="Engels R."/>
            <person name="Freedman E."/>
            <person name="Gellesch M."/>
            <person name="Goldberg J."/>
            <person name="Griggs A."/>
            <person name="Gujja S."/>
            <person name="Heilman E."/>
            <person name="Heiman D."/>
            <person name="Howarth C."/>
            <person name="Jen D."/>
            <person name="Larson L."/>
            <person name="Mehta T."/>
            <person name="Neiman D."/>
            <person name="Park D."/>
            <person name="Pearson M."/>
            <person name="Richards J."/>
            <person name="Roberts A."/>
            <person name="Saif S."/>
            <person name="Shea T."/>
            <person name="Shenoy N."/>
            <person name="Sisk P."/>
            <person name="Stolte C."/>
            <person name="Sykes S."/>
            <person name="Walk T."/>
            <person name="White J."/>
            <person name="Yandava C."/>
            <person name="Haas B."/>
            <person name="Nusbaum C."/>
            <person name="Birren B."/>
        </authorList>
    </citation>
    <scope>NUCLEOTIDE SEQUENCE [LARGE SCALE GENOMIC DNA]</scope>
    <source>
        <strain evidence="3">RMSCC 757 / Silveira</strain>
    </source>
</reference>
<dbReference type="Proteomes" id="UP000002497">
    <property type="component" value="Unassembled WGS sequence"/>
</dbReference>
<keyword evidence="1" id="KW-1133">Transmembrane helix</keyword>
<dbReference type="AlphaFoldDB" id="E9CWU3"/>
<sequence>MAVWIAMVYDLLSKEPQSSAWNNSPIARQHSAHQRKAAAGLTIYVIGIHPFARPLIYLYISSSIEDSLMPSSVFPKAAL</sequence>
<dbReference type="EMBL" id="GL636487">
    <property type="protein sequence ID" value="EFW21769.1"/>
    <property type="molecule type" value="Genomic_DNA"/>
</dbReference>
<keyword evidence="1" id="KW-0472">Membrane</keyword>
<feature type="transmembrane region" description="Helical" evidence="1">
    <location>
        <begin position="38"/>
        <end position="60"/>
    </location>
</feature>
<proteinExistence type="predicted"/>
<keyword evidence="3" id="KW-1185">Reference proteome</keyword>
<organism evidence="3">
    <name type="scientific">Coccidioides posadasii (strain RMSCC 757 / Silveira)</name>
    <name type="common">Valley fever fungus</name>
    <dbReference type="NCBI Taxonomy" id="443226"/>
    <lineage>
        <taxon>Eukaryota</taxon>
        <taxon>Fungi</taxon>
        <taxon>Dikarya</taxon>
        <taxon>Ascomycota</taxon>
        <taxon>Pezizomycotina</taxon>
        <taxon>Eurotiomycetes</taxon>
        <taxon>Eurotiomycetidae</taxon>
        <taxon>Onygenales</taxon>
        <taxon>Onygenaceae</taxon>
        <taxon>Coccidioides</taxon>
    </lineage>
</organism>
<name>E9CWU3_COCPS</name>
<accession>E9CWU3</accession>
<dbReference type="VEuPathDB" id="FungiDB:CPSG_01926"/>
<keyword evidence="1" id="KW-0812">Transmembrane</keyword>
<protein>
    <submittedName>
        <fullName evidence="2">Predicted protein</fullName>
    </submittedName>
</protein>
<dbReference type="HOGENOM" id="CLU_2605865_0_0_1"/>